<evidence type="ECO:0000313" key="1">
    <source>
        <dbReference type="EMBL" id="TMW66629.1"/>
    </source>
</evidence>
<dbReference type="InterPro" id="IPR036874">
    <property type="entry name" value="Carbonic_anhydrase_sf"/>
</dbReference>
<proteinExistence type="predicted"/>
<dbReference type="GO" id="GO:0004089">
    <property type="term" value="F:carbonate dehydratase activity"/>
    <property type="evidence" value="ECO:0007669"/>
    <property type="project" value="InterPro"/>
</dbReference>
<gene>
    <name evidence="1" type="ORF">Poli38472_014605</name>
</gene>
<evidence type="ECO:0000313" key="2">
    <source>
        <dbReference type="Proteomes" id="UP000794436"/>
    </source>
</evidence>
<dbReference type="AlphaFoldDB" id="A0A8K1FMU0"/>
<reference evidence="1" key="1">
    <citation type="submission" date="2019-03" db="EMBL/GenBank/DDBJ databases">
        <title>Long read genome sequence of the mycoparasitic Pythium oligandrum ATCC 38472 isolated from sugarbeet rhizosphere.</title>
        <authorList>
            <person name="Gaulin E."/>
        </authorList>
    </citation>
    <scope>NUCLEOTIDE SEQUENCE</scope>
    <source>
        <strain evidence="1">ATCC 38472_TT</strain>
    </source>
</reference>
<dbReference type="SUPFAM" id="SSF53056">
    <property type="entry name" value="beta-carbonic anhydrase, cab"/>
    <property type="match status" value="1"/>
</dbReference>
<sequence length="89" mass="10139">MYSPPTPTPMGVVVGVVAVCRLHHTELQEMDDAEDRLDRTIELSMVEQCMNIVKTGLVQRHQVKYGFPRIHGFVYNLLDGELKELDVDL</sequence>
<name>A0A8K1FMU0_PYTOL</name>
<keyword evidence="2" id="KW-1185">Reference proteome</keyword>
<evidence type="ECO:0008006" key="3">
    <source>
        <dbReference type="Google" id="ProtNLM"/>
    </source>
</evidence>
<dbReference type="OrthoDB" id="10248475at2759"/>
<dbReference type="Proteomes" id="UP000794436">
    <property type="component" value="Unassembled WGS sequence"/>
</dbReference>
<dbReference type="EMBL" id="SPLM01000008">
    <property type="protein sequence ID" value="TMW66629.1"/>
    <property type="molecule type" value="Genomic_DNA"/>
</dbReference>
<organism evidence="1 2">
    <name type="scientific">Pythium oligandrum</name>
    <name type="common">Mycoparasitic fungus</name>
    <dbReference type="NCBI Taxonomy" id="41045"/>
    <lineage>
        <taxon>Eukaryota</taxon>
        <taxon>Sar</taxon>
        <taxon>Stramenopiles</taxon>
        <taxon>Oomycota</taxon>
        <taxon>Peronosporomycetes</taxon>
        <taxon>Pythiales</taxon>
        <taxon>Pythiaceae</taxon>
        <taxon>Pythium</taxon>
    </lineage>
</organism>
<dbReference type="GO" id="GO:0008270">
    <property type="term" value="F:zinc ion binding"/>
    <property type="evidence" value="ECO:0007669"/>
    <property type="project" value="InterPro"/>
</dbReference>
<accession>A0A8K1FMU0</accession>
<protein>
    <recommendedName>
        <fullName evidence="3">Carbonic anhydrase</fullName>
    </recommendedName>
</protein>
<dbReference type="Gene3D" id="3.40.1050.10">
    <property type="entry name" value="Carbonic anhydrase"/>
    <property type="match status" value="1"/>
</dbReference>
<comment type="caution">
    <text evidence="1">The sequence shown here is derived from an EMBL/GenBank/DDBJ whole genome shotgun (WGS) entry which is preliminary data.</text>
</comment>